<sequence length="61" mass="6980">MPRKGGNTVHSEVSFAAAENRLENRFEEIPEKTFSRERRRAHPVINGGESLLLGEHVFEVF</sequence>
<evidence type="ECO:0000313" key="2">
    <source>
        <dbReference type="Proteomes" id="UP000030889"/>
    </source>
</evidence>
<organism evidence="1 2">
    <name type="scientific">Alistipes inops</name>
    <dbReference type="NCBI Taxonomy" id="1501391"/>
    <lineage>
        <taxon>Bacteria</taxon>
        <taxon>Pseudomonadati</taxon>
        <taxon>Bacteroidota</taxon>
        <taxon>Bacteroidia</taxon>
        <taxon>Bacteroidales</taxon>
        <taxon>Rikenellaceae</taxon>
        <taxon>Alistipes</taxon>
    </lineage>
</organism>
<dbReference type="EMBL" id="JRGF01000001">
    <property type="protein sequence ID" value="KHE43056.1"/>
    <property type="molecule type" value="Genomic_DNA"/>
</dbReference>
<keyword evidence="2" id="KW-1185">Reference proteome</keyword>
<dbReference type="Proteomes" id="UP000030889">
    <property type="component" value="Unassembled WGS sequence"/>
</dbReference>
<reference evidence="1 2" key="1">
    <citation type="submission" date="2014-09" db="EMBL/GenBank/DDBJ databases">
        <title>Alistipes sp. 627, sp. nov., a novel member of the family Rikenellaceae isolated from human faeces.</title>
        <authorList>
            <person name="Shkoporov A.N."/>
            <person name="Chaplin A.V."/>
            <person name="Motuzova O.V."/>
            <person name="Kafarskaia L.I."/>
            <person name="Khokhlova E.V."/>
            <person name="Efimov B.A."/>
        </authorList>
    </citation>
    <scope>NUCLEOTIDE SEQUENCE [LARGE SCALE GENOMIC DNA]</scope>
    <source>
        <strain evidence="1 2">627</strain>
    </source>
</reference>
<accession>A0ABR4YLC0</accession>
<protein>
    <submittedName>
        <fullName evidence="1">Uncharacterized protein</fullName>
    </submittedName>
</protein>
<comment type="caution">
    <text evidence="1">The sequence shown here is derived from an EMBL/GenBank/DDBJ whole genome shotgun (WGS) entry which is preliminary data.</text>
</comment>
<name>A0ABR4YLC0_9BACT</name>
<evidence type="ECO:0000313" key="1">
    <source>
        <dbReference type="EMBL" id="KHE43056.1"/>
    </source>
</evidence>
<proteinExistence type="predicted"/>
<gene>
    <name evidence="1" type="ORF">LG35_00970</name>
</gene>